<dbReference type="InterPro" id="IPR051459">
    <property type="entry name" value="Cytochrome_c-type_DH"/>
</dbReference>
<dbReference type="PROSITE" id="PS51007">
    <property type="entry name" value="CYTC"/>
    <property type="match status" value="2"/>
</dbReference>
<keyword evidence="3 4" id="KW-0408">Iron</keyword>
<dbReference type="RefSeq" id="WP_062676332.1">
    <property type="nucleotide sequence ID" value="NZ_FOIU01000003.1"/>
</dbReference>
<keyword evidence="7" id="KW-1185">Reference proteome</keyword>
<dbReference type="InterPro" id="IPR003468">
    <property type="entry name" value="Cyt_c_oxidase_monohaem-su/FixO"/>
</dbReference>
<dbReference type="SUPFAM" id="SSF46626">
    <property type="entry name" value="Cytochrome c"/>
    <property type="match status" value="2"/>
</dbReference>
<dbReference type="PANTHER" id="PTHR35008">
    <property type="entry name" value="BLL4482 PROTEIN-RELATED"/>
    <property type="match status" value="1"/>
</dbReference>
<dbReference type="Pfam" id="PF02433">
    <property type="entry name" value="FixO"/>
    <property type="match status" value="1"/>
</dbReference>
<evidence type="ECO:0000259" key="5">
    <source>
        <dbReference type="PROSITE" id="PS51007"/>
    </source>
</evidence>
<dbReference type="Proteomes" id="UP000199469">
    <property type="component" value="Unassembled WGS sequence"/>
</dbReference>
<dbReference type="GO" id="GO:0020037">
    <property type="term" value="F:heme binding"/>
    <property type="evidence" value="ECO:0007669"/>
    <property type="project" value="InterPro"/>
</dbReference>
<dbReference type="GO" id="GO:0009055">
    <property type="term" value="F:electron transfer activity"/>
    <property type="evidence" value="ECO:0007669"/>
    <property type="project" value="InterPro"/>
</dbReference>
<dbReference type="EMBL" id="FOIU01000003">
    <property type="protein sequence ID" value="SEW47048.1"/>
    <property type="molecule type" value="Genomic_DNA"/>
</dbReference>
<name>A0A1I0RZK8_9FLAO</name>
<organism evidence="6 7">
    <name type="scientific">Chryseobacterium wanjuense</name>
    <dbReference type="NCBI Taxonomy" id="356305"/>
    <lineage>
        <taxon>Bacteria</taxon>
        <taxon>Pseudomonadati</taxon>
        <taxon>Bacteroidota</taxon>
        <taxon>Flavobacteriia</taxon>
        <taxon>Flavobacteriales</taxon>
        <taxon>Weeksellaceae</taxon>
        <taxon>Chryseobacterium group</taxon>
        <taxon>Chryseobacterium</taxon>
    </lineage>
</organism>
<evidence type="ECO:0000256" key="3">
    <source>
        <dbReference type="ARBA" id="ARBA00023004"/>
    </source>
</evidence>
<accession>A0A1I0RZK8</accession>
<gene>
    <name evidence="6" type="ORF">SAMN05421841_3422</name>
</gene>
<evidence type="ECO:0000256" key="4">
    <source>
        <dbReference type="PROSITE-ProRule" id="PRU00433"/>
    </source>
</evidence>
<evidence type="ECO:0000313" key="6">
    <source>
        <dbReference type="EMBL" id="SEW47048.1"/>
    </source>
</evidence>
<protein>
    <submittedName>
        <fullName evidence="6">Cytochrome c oxidase cbb3-type subunit 2</fullName>
    </submittedName>
</protein>
<dbReference type="InterPro" id="IPR036909">
    <property type="entry name" value="Cyt_c-like_dom_sf"/>
</dbReference>
<keyword evidence="1 4" id="KW-0349">Heme</keyword>
<dbReference type="Pfam" id="PF00034">
    <property type="entry name" value="Cytochrom_C"/>
    <property type="match status" value="1"/>
</dbReference>
<keyword evidence="2 4" id="KW-0479">Metal-binding</keyword>
<evidence type="ECO:0000256" key="1">
    <source>
        <dbReference type="ARBA" id="ARBA00022617"/>
    </source>
</evidence>
<dbReference type="Gene3D" id="1.10.760.10">
    <property type="entry name" value="Cytochrome c-like domain"/>
    <property type="match status" value="2"/>
</dbReference>
<feature type="domain" description="Cytochrome c" evidence="5">
    <location>
        <begin position="223"/>
        <end position="311"/>
    </location>
</feature>
<dbReference type="OrthoDB" id="9811395at2"/>
<feature type="domain" description="Cytochrome c" evidence="5">
    <location>
        <begin position="48"/>
        <end position="194"/>
    </location>
</feature>
<dbReference type="GO" id="GO:0046872">
    <property type="term" value="F:metal ion binding"/>
    <property type="evidence" value="ECO:0007669"/>
    <property type="project" value="UniProtKB-KW"/>
</dbReference>
<sequence length="331" mass="36814">MDFFSDHKKLFSSALAFFLFLTLFICIFPALNNQKVYQPLQGSKPFTEEESRGKSIYIREGCVACHTQQVRNVDMDQVFGNRPSLAVDYARNKRINLFQNTATLMGTERTGPDLTNIGARQSSKDWQYSHLFNPRAVVPQSIMPSYKWLFIVKDQLDPGDKEISLPDAFKKGIKGKIVPSKDASDLVAYLLSLKQTELPKSIPAREFLYKKEEKKAEGNAGGDNLPDGEALFIANCATCHQATGEGVPGAFPPLKGDKVVLGDNLELYVTIIMKGYNGLAPQFGEMPAVGTNANFKPEDVTALINHERTSWGNNGKKVTVEEIKIIMDKIK</sequence>
<evidence type="ECO:0000313" key="7">
    <source>
        <dbReference type="Proteomes" id="UP000199469"/>
    </source>
</evidence>
<dbReference type="STRING" id="356305.SAMN05421841_3422"/>
<proteinExistence type="predicted"/>
<dbReference type="AlphaFoldDB" id="A0A1I0RZK8"/>
<reference evidence="7" key="1">
    <citation type="submission" date="2016-10" db="EMBL/GenBank/DDBJ databases">
        <authorList>
            <person name="Varghese N."/>
            <person name="Submissions S."/>
        </authorList>
    </citation>
    <scope>NUCLEOTIDE SEQUENCE [LARGE SCALE GENOMIC DNA]</scope>
    <source>
        <strain evidence="7">DSM 17724</strain>
    </source>
</reference>
<dbReference type="PANTHER" id="PTHR35008:SF8">
    <property type="entry name" value="ALCOHOL DEHYDROGENASE CYTOCHROME C SUBUNIT"/>
    <property type="match status" value="1"/>
</dbReference>
<evidence type="ECO:0000256" key="2">
    <source>
        <dbReference type="ARBA" id="ARBA00022723"/>
    </source>
</evidence>
<dbReference type="InterPro" id="IPR009056">
    <property type="entry name" value="Cyt_c-like_dom"/>
</dbReference>